<dbReference type="GO" id="GO:0005829">
    <property type="term" value="C:cytosol"/>
    <property type="evidence" value="ECO:0007669"/>
    <property type="project" value="TreeGrafter"/>
</dbReference>
<keyword evidence="2 9" id="KW-0575">Peroxidase</keyword>
<dbReference type="PROSITE" id="PS51404">
    <property type="entry name" value="DYP_PEROXIDASE"/>
    <property type="match status" value="1"/>
</dbReference>
<sequence length="298" mass="32420">MTPQTAIIPDTITAAVYIEANVRGQEAVKAACRAALAALDGCRRRFPGHELGMTIAFGADFWHSLGHKNEGREIRPFVPLGNGLCPATQCDLMIHIQSKHGGLNYLLAEQVLAAFGSAIDVQNETHGFRMPEERGLDGFVDGTENPHGAEAVAAVAAIAAGADAGGSYVVLQQYLHDLAKWSRLSLAEQEQSVGRSKEENIEFPRAERLPDSHLGRTNIKENGAGLKIVRRSLPFGKVSGEHGLQFIAYCATLHNIDEQLKFMFGDKDGKTDLLLQHMSRAVRSAYYYAPGVERLADL</sequence>
<dbReference type="NCBIfam" id="TIGR01413">
    <property type="entry name" value="Dyp_perox_fam"/>
    <property type="match status" value="1"/>
</dbReference>
<dbReference type="Pfam" id="PF04261">
    <property type="entry name" value="Dyp_perox_N"/>
    <property type="match status" value="1"/>
</dbReference>
<dbReference type="InterPro" id="IPR006314">
    <property type="entry name" value="Dyp_peroxidase"/>
</dbReference>
<evidence type="ECO:0000256" key="4">
    <source>
        <dbReference type="ARBA" id="ARBA00023002"/>
    </source>
</evidence>
<comment type="cofactor">
    <cofactor evidence="1">
        <name>heme b</name>
        <dbReference type="ChEBI" id="CHEBI:60344"/>
    </cofactor>
</comment>
<feature type="domain" description="Dyp-type peroxidase N-terminal" evidence="7">
    <location>
        <begin position="4"/>
        <end position="129"/>
    </location>
</feature>
<protein>
    <submittedName>
        <fullName evidence="9">Probable deferrochelatase/peroxidase YfeX</fullName>
        <ecNumber evidence="9">1.11.1.-</ecNumber>
    </submittedName>
</protein>
<proteinExistence type="inferred from homology"/>
<reference evidence="9 10" key="1">
    <citation type="submission" date="2018-06" db="EMBL/GenBank/DDBJ databases">
        <authorList>
            <consortium name="Pathogen Informatics"/>
            <person name="Doyle S."/>
        </authorList>
    </citation>
    <scope>NUCLEOTIDE SEQUENCE [LARGE SCALE GENOMIC DNA]</scope>
    <source>
        <strain evidence="9 10">NCTC13336</strain>
    </source>
</reference>
<evidence type="ECO:0000256" key="6">
    <source>
        <dbReference type="ARBA" id="ARBA00025737"/>
    </source>
</evidence>
<dbReference type="RefSeq" id="WP_115307516.1">
    <property type="nucleotide sequence ID" value="NZ_UGJJ01000001.1"/>
</dbReference>
<organism evidence="9 10">
    <name type="scientific">Kingella potus</name>
    <dbReference type="NCBI Taxonomy" id="265175"/>
    <lineage>
        <taxon>Bacteria</taxon>
        <taxon>Pseudomonadati</taxon>
        <taxon>Pseudomonadota</taxon>
        <taxon>Betaproteobacteria</taxon>
        <taxon>Neisseriales</taxon>
        <taxon>Neisseriaceae</taxon>
        <taxon>Kingella</taxon>
    </lineage>
</organism>
<evidence type="ECO:0000256" key="5">
    <source>
        <dbReference type="ARBA" id="ARBA00023004"/>
    </source>
</evidence>
<keyword evidence="10" id="KW-1185">Reference proteome</keyword>
<evidence type="ECO:0000313" key="10">
    <source>
        <dbReference type="Proteomes" id="UP000254293"/>
    </source>
</evidence>
<keyword evidence="5" id="KW-0408">Iron</keyword>
<dbReference type="AlphaFoldDB" id="A0A377QYA3"/>
<dbReference type="InterPro" id="IPR048327">
    <property type="entry name" value="Dyp_perox_N"/>
</dbReference>
<dbReference type="InterPro" id="IPR011008">
    <property type="entry name" value="Dimeric_a/b-barrel"/>
</dbReference>
<dbReference type="EC" id="1.11.1.-" evidence="9"/>
<dbReference type="GO" id="GO:0046872">
    <property type="term" value="F:metal ion binding"/>
    <property type="evidence" value="ECO:0007669"/>
    <property type="project" value="UniProtKB-KW"/>
</dbReference>
<dbReference type="OrthoDB" id="3251355at2"/>
<gene>
    <name evidence="9" type="primary">yfeX</name>
    <name evidence="9" type="ORF">NCTC13336_00410</name>
</gene>
<feature type="domain" description="Dyp-type peroxidase C-terminal" evidence="8">
    <location>
        <begin position="132"/>
        <end position="293"/>
    </location>
</feature>
<accession>A0A377QYA3</accession>
<keyword evidence="4 9" id="KW-0560">Oxidoreductase</keyword>
<dbReference type="EMBL" id="UGJJ01000001">
    <property type="protein sequence ID" value="STR00213.1"/>
    <property type="molecule type" value="Genomic_DNA"/>
</dbReference>
<dbReference type="PANTHER" id="PTHR30521">
    <property type="entry name" value="DEFERROCHELATASE/PEROXIDASE"/>
    <property type="match status" value="1"/>
</dbReference>
<evidence type="ECO:0000259" key="7">
    <source>
        <dbReference type="Pfam" id="PF04261"/>
    </source>
</evidence>
<dbReference type="Proteomes" id="UP000254293">
    <property type="component" value="Unassembled WGS sequence"/>
</dbReference>
<keyword evidence="3" id="KW-0479">Metal-binding</keyword>
<evidence type="ECO:0000256" key="1">
    <source>
        <dbReference type="ARBA" id="ARBA00001970"/>
    </source>
</evidence>
<evidence type="ECO:0000256" key="2">
    <source>
        <dbReference type="ARBA" id="ARBA00022559"/>
    </source>
</evidence>
<dbReference type="GO" id="GO:0004601">
    <property type="term" value="F:peroxidase activity"/>
    <property type="evidence" value="ECO:0007669"/>
    <property type="project" value="UniProtKB-KW"/>
</dbReference>
<dbReference type="Pfam" id="PF20628">
    <property type="entry name" value="Dyp_perox_C"/>
    <property type="match status" value="1"/>
</dbReference>
<dbReference type="SUPFAM" id="SSF54909">
    <property type="entry name" value="Dimeric alpha+beta barrel"/>
    <property type="match status" value="1"/>
</dbReference>
<evidence type="ECO:0000259" key="8">
    <source>
        <dbReference type="Pfam" id="PF20628"/>
    </source>
</evidence>
<evidence type="ECO:0000313" key="9">
    <source>
        <dbReference type="EMBL" id="STR00213.1"/>
    </source>
</evidence>
<dbReference type="InterPro" id="IPR048328">
    <property type="entry name" value="Dyp_perox_C"/>
</dbReference>
<comment type="similarity">
    <text evidence="6">Belongs to the DyP-type peroxidase family.</text>
</comment>
<dbReference type="GO" id="GO:0020037">
    <property type="term" value="F:heme binding"/>
    <property type="evidence" value="ECO:0007669"/>
    <property type="project" value="InterPro"/>
</dbReference>
<evidence type="ECO:0000256" key="3">
    <source>
        <dbReference type="ARBA" id="ARBA00022723"/>
    </source>
</evidence>
<dbReference type="PANTHER" id="PTHR30521:SF0">
    <property type="entry name" value="DYP-TYPE PEROXIDASE FAMILY PROTEIN"/>
    <property type="match status" value="1"/>
</dbReference>
<name>A0A377QYA3_9NEIS</name>